<dbReference type="InterPro" id="IPR003439">
    <property type="entry name" value="ABC_transporter-like_ATP-bd"/>
</dbReference>
<keyword evidence="4" id="KW-0997">Cell inner membrane</keyword>
<dbReference type="AlphaFoldDB" id="A0A511DHM4"/>
<dbReference type="Pfam" id="PF00664">
    <property type="entry name" value="ABC_membrane"/>
    <property type="match status" value="1"/>
</dbReference>
<keyword evidence="9 12" id="KW-0472">Membrane</keyword>
<dbReference type="Proteomes" id="UP000321685">
    <property type="component" value="Unassembled WGS sequence"/>
</dbReference>
<keyword evidence="6" id="KW-0547">Nucleotide-binding</keyword>
<evidence type="ECO:0000256" key="4">
    <source>
        <dbReference type="ARBA" id="ARBA00022519"/>
    </source>
</evidence>
<evidence type="ECO:0000256" key="10">
    <source>
        <dbReference type="ARBA" id="ARBA00023455"/>
    </source>
</evidence>
<organism evidence="15 16">
    <name type="scientific">Pseudonocardia sulfidoxydans NBRC 16205</name>
    <dbReference type="NCBI Taxonomy" id="1223511"/>
    <lineage>
        <taxon>Bacteria</taxon>
        <taxon>Bacillati</taxon>
        <taxon>Actinomycetota</taxon>
        <taxon>Actinomycetes</taxon>
        <taxon>Pseudonocardiales</taxon>
        <taxon>Pseudonocardiaceae</taxon>
        <taxon>Pseudonocardia</taxon>
    </lineage>
</organism>
<dbReference type="EMBL" id="BJVJ01000031">
    <property type="protein sequence ID" value="GEL24296.1"/>
    <property type="molecule type" value="Genomic_DNA"/>
</dbReference>
<name>A0A511DHM4_9PSEU</name>
<evidence type="ECO:0000259" key="13">
    <source>
        <dbReference type="PROSITE" id="PS50893"/>
    </source>
</evidence>
<keyword evidence="16" id="KW-1185">Reference proteome</keyword>
<accession>A0A511DHM4</accession>
<dbReference type="OrthoDB" id="9806127at2"/>
<dbReference type="RefSeq" id="WP_147108922.1">
    <property type="nucleotide sequence ID" value="NZ_BJVJ01000031.1"/>
</dbReference>
<dbReference type="Gene3D" id="3.40.50.300">
    <property type="entry name" value="P-loop containing nucleotide triphosphate hydrolases"/>
    <property type="match status" value="1"/>
</dbReference>
<keyword evidence="8 12" id="KW-1133">Transmembrane helix</keyword>
<feature type="domain" description="ABC transmembrane type-1" evidence="14">
    <location>
        <begin position="51"/>
        <end position="300"/>
    </location>
</feature>
<dbReference type="InterPro" id="IPR027417">
    <property type="entry name" value="P-loop_NTPase"/>
</dbReference>
<feature type="transmembrane region" description="Helical" evidence="12">
    <location>
        <begin position="313"/>
        <end position="331"/>
    </location>
</feature>
<evidence type="ECO:0000313" key="16">
    <source>
        <dbReference type="Proteomes" id="UP000321685"/>
    </source>
</evidence>
<keyword evidence="7" id="KW-0067">ATP-binding</keyword>
<dbReference type="GO" id="GO:0005524">
    <property type="term" value="F:ATP binding"/>
    <property type="evidence" value="ECO:0007669"/>
    <property type="project" value="UniProtKB-KW"/>
</dbReference>
<dbReference type="GO" id="GO:0016887">
    <property type="term" value="F:ATP hydrolysis activity"/>
    <property type="evidence" value="ECO:0007669"/>
    <property type="project" value="InterPro"/>
</dbReference>
<keyword evidence="3" id="KW-1003">Cell membrane</keyword>
<feature type="region of interest" description="Disordered" evidence="11">
    <location>
        <begin position="1"/>
        <end position="30"/>
    </location>
</feature>
<gene>
    <name evidence="15" type="ORF">PSU4_32500</name>
</gene>
<dbReference type="SUPFAM" id="SSF90123">
    <property type="entry name" value="ABC transporter transmembrane region"/>
    <property type="match status" value="1"/>
</dbReference>
<evidence type="ECO:0000256" key="12">
    <source>
        <dbReference type="SAM" id="Phobius"/>
    </source>
</evidence>
<evidence type="ECO:0000313" key="15">
    <source>
        <dbReference type="EMBL" id="GEL24296.1"/>
    </source>
</evidence>
<dbReference type="Gene3D" id="1.20.1560.10">
    <property type="entry name" value="ABC transporter type 1, transmembrane domain"/>
    <property type="match status" value="1"/>
</dbReference>
<dbReference type="GO" id="GO:0140359">
    <property type="term" value="F:ABC-type transporter activity"/>
    <property type="evidence" value="ECO:0007669"/>
    <property type="project" value="InterPro"/>
</dbReference>
<comment type="subcellular location">
    <subcellularLocation>
        <location evidence="1">Cell inner membrane</location>
        <topology evidence="1">Multi-pass membrane protein</topology>
    </subcellularLocation>
</comment>
<comment type="caution">
    <text evidence="15">The sequence shown here is derived from an EMBL/GenBank/DDBJ whole genome shotgun (WGS) entry which is preliminary data.</text>
</comment>
<feature type="transmembrane region" description="Helical" evidence="12">
    <location>
        <begin position="90"/>
        <end position="116"/>
    </location>
</feature>
<protein>
    <submittedName>
        <fullName evidence="15">ABC transporter</fullName>
    </submittedName>
</protein>
<evidence type="ECO:0000256" key="8">
    <source>
        <dbReference type="ARBA" id="ARBA00022989"/>
    </source>
</evidence>
<feature type="domain" description="ABC transporter" evidence="13">
    <location>
        <begin position="367"/>
        <end position="600"/>
    </location>
</feature>
<evidence type="ECO:0000256" key="5">
    <source>
        <dbReference type="ARBA" id="ARBA00022692"/>
    </source>
</evidence>
<dbReference type="PROSITE" id="PS50893">
    <property type="entry name" value="ABC_TRANSPORTER_2"/>
    <property type="match status" value="1"/>
</dbReference>
<evidence type="ECO:0000256" key="1">
    <source>
        <dbReference type="ARBA" id="ARBA00004429"/>
    </source>
</evidence>
<evidence type="ECO:0000256" key="7">
    <source>
        <dbReference type="ARBA" id="ARBA00022840"/>
    </source>
</evidence>
<dbReference type="SUPFAM" id="SSF52540">
    <property type="entry name" value="P-loop containing nucleoside triphosphate hydrolases"/>
    <property type="match status" value="1"/>
</dbReference>
<reference evidence="15 16" key="1">
    <citation type="submission" date="2019-07" db="EMBL/GenBank/DDBJ databases">
        <title>Whole genome shotgun sequence of Pseudonocardia sulfidoxydans NBRC 16205.</title>
        <authorList>
            <person name="Hosoyama A."/>
            <person name="Uohara A."/>
            <person name="Ohji S."/>
            <person name="Ichikawa N."/>
        </authorList>
    </citation>
    <scope>NUCLEOTIDE SEQUENCE [LARGE SCALE GENOMIC DNA]</scope>
    <source>
        <strain evidence="15 16">NBRC 16205</strain>
    </source>
</reference>
<dbReference type="PANTHER" id="PTHR24221:SF654">
    <property type="entry name" value="ATP-BINDING CASSETTE SUB-FAMILY B MEMBER 6"/>
    <property type="match status" value="1"/>
</dbReference>
<dbReference type="SMART" id="SM00382">
    <property type="entry name" value="AAA"/>
    <property type="match status" value="1"/>
</dbReference>
<evidence type="ECO:0000256" key="6">
    <source>
        <dbReference type="ARBA" id="ARBA00022741"/>
    </source>
</evidence>
<dbReference type="InterPro" id="IPR039421">
    <property type="entry name" value="Type_1_exporter"/>
</dbReference>
<evidence type="ECO:0000256" key="11">
    <source>
        <dbReference type="SAM" id="MobiDB-lite"/>
    </source>
</evidence>
<dbReference type="InterPro" id="IPR017871">
    <property type="entry name" value="ABC_transporter-like_CS"/>
</dbReference>
<dbReference type="InterPro" id="IPR011527">
    <property type="entry name" value="ABC1_TM_dom"/>
</dbReference>
<dbReference type="GO" id="GO:0005886">
    <property type="term" value="C:plasma membrane"/>
    <property type="evidence" value="ECO:0007669"/>
    <property type="project" value="UniProtKB-SubCell"/>
</dbReference>
<evidence type="ECO:0000256" key="2">
    <source>
        <dbReference type="ARBA" id="ARBA00022448"/>
    </source>
</evidence>
<feature type="transmembrane region" description="Helical" evidence="12">
    <location>
        <begin position="278"/>
        <end position="301"/>
    </location>
</feature>
<proteinExistence type="inferred from homology"/>
<dbReference type="FunFam" id="3.40.50.300:FF:000221">
    <property type="entry name" value="Multidrug ABC transporter ATP-binding protein"/>
    <property type="match status" value="1"/>
</dbReference>
<keyword evidence="2" id="KW-0813">Transport</keyword>
<evidence type="ECO:0000256" key="3">
    <source>
        <dbReference type="ARBA" id="ARBA00022475"/>
    </source>
</evidence>
<dbReference type="Pfam" id="PF00005">
    <property type="entry name" value="ABC_tran"/>
    <property type="match status" value="1"/>
</dbReference>
<evidence type="ECO:0000259" key="14">
    <source>
        <dbReference type="PROSITE" id="PS50929"/>
    </source>
</evidence>
<dbReference type="InterPro" id="IPR036640">
    <property type="entry name" value="ABC1_TM_sf"/>
</dbReference>
<comment type="similarity">
    <text evidence="10">Belongs to the ABC transporter superfamily. Siderophore-Fe(3+) uptake transporter (SIUT) (TC 3.A.1.21) family.</text>
</comment>
<feature type="transmembrane region" description="Helical" evidence="12">
    <location>
        <begin position="192"/>
        <end position="210"/>
    </location>
</feature>
<dbReference type="InterPro" id="IPR003593">
    <property type="entry name" value="AAA+_ATPase"/>
</dbReference>
<keyword evidence="5 12" id="KW-0812">Transmembrane</keyword>
<dbReference type="CDD" id="cd07346">
    <property type="entry name" value="ABC_6TM_exporters"/>
    <property type="match status" value="1"/>
</dbReference>
<feature type="transmembrane region" description="Helical" evidence="12">
    <location>
        <begin position="48"/>
        <end position="70"/>
    </location>
</feature>
<sequence length="602" mass="63597">MSTAVAATDRDTPGDAAPPPPVPEPDARAHARRETAALREIKTPVAGAIRIACVLAAVGAACALVPFAGLAALGELLLAPGPLDTGRVVLVAWLVVAGLGARGLLIGIALTITHLADQKLQGLLRARMVRRLGRVPLGWFSTTSSGLVRKAAQDDVHDLHQLIAHHQVELTAATVLPVAGIGYLAWLDWRLALLSLATLPIYAMAYAWMMRGFTDKMHQMNAAFARVSAAVVEFVSGIAVVKTFGQGRRAHESYRRAAGEYGQFYGDWVRPMLRLEALSTMAVGAPVVGLVATGGAVWFAAEGWVTPVEALTGILVSLVVPTTITVLGFGASNRRTAAAAALRIHELLETPELPVSENPQVPDGHRVEFDAVCFSYDGETDVLRDVTLACEPGTVTAFVGPSGSGKSTLATLLPRFHDVTAGAVRIGGVDVRDVDPAVLYRHVGFVLQDVQLVHGSVADNVRLGRPDATDAEVRAACEAAGVHARITELPRGYDSVVGADAQLSGGEAQRVSIARALLADTPVLVLDEATAFADPESEDRIQEALSRLAAGRTVLVVAHRLSTIVGADRIVVLDRGRVAETGTHDELLALDGAYARQWEAHR</sequence>
<dbReference type="PROSITE" id="PS50929">
    <property type="entry name" value="ABC_TM1F"/>
    <property type="match status" value="1"/>
</dbReference>
<dbReference type="PANTHER" id="PTHR24221">
    <property type="entry name" value="ATP-BINDING CASSETTE SUB-FAMILY B"/>
    <property type="match status" value="1"/>
</dbReference>
<evidence type="ECO:0000256" key="9">
    <source>
        <dbReference type="ARBA" id="ARBA00023136"/>
    </source>
</evidence>
<dbReference type="PROSITE" id="PS00211">
    <property type="entry name" value="ABC_TRANSPORTER_1"/>
    <property type="match status" value="1"/>
</dbReference>